<sequence length="134" mass="15259">MDELLELADRAGIRVDWRDLGLRRGEYRHGPRLITINSRMSGVLQRSTLAHELGHVHYGDRLNYDARIAGARERRANAYAARLLIDPGRYAEAERVMGPDAGTLARELEVAQYVVEAWRTQHRLAFVPTPRGSR</sequence>
<dbReference type="EMBL" id="BONN01000005">
    <property type="protein sequence ID" value="GIG32990.1"/>
    <property type="molecule type" value="Genomic_DNA"/>
</dbReference>
<organism evidence="3 4">
    <name type="scientific">Cellulomonas oligotrophica</name>
    <dbReference type="NCBI Taxonomy" id="931536"/>
    <lineage>
        <taxon>Bacteria</taxon>
        <taxon>Bacillati</taxon>
        <taxon>Actinomycetota</taxon>
        <taxon>Actinomycetes</taxon>
        <taxon>Micrococcales</taxon>
        <taxon>Cellulomonadaceae</taxon>
        <taxon>Cellulomonas</taxon>
    </lineage>
</organism>
<evidence type="ECO:0000313" key="2">
    <source>
        <dbReference type="EMBL" id="GIG32990.1"/>
    </source>
</evidence>
<protein>
    <submittedName>
        <fullName evidence="3">Zn-dependent peptidase ImmA (M78 family)</fullName>
    </submittedName>
</protein>
<comment type="caution">
    <text evidence="3">The sequence shown here is derived from an EMBL/GenBank/DDBJ whole genome shotgun (WGS) entry which is preliminary data.</text>
</comment>
<evidence type="ECO:0000313" key="5">
    <source>
        <dbReference type="Proteomes" id="UP000618382"/>
    </source>
</evidence>
<dbReference type="RefSeq" id="WP_140460126.1">
    <property type="nucleotide sequence ID" value="NZ_BAABFI010000010.1"/>
</dbReference>
<keyword evidence="5" id="KW-1185">Reference proteome</keyword>
<feature type="domain" description="IrrE N-terminal-like" evidence="1">
    <location>
        <begin position="8"/>
        <end position="110"/>
    </location>
</feature>
<dbReference type="Proteomes" id="UP000577956">
    <property type="component" value="Unassembled WGS sequence"/>
</dbReference>
<dbReference type="InterPro" id="IPR010359">
    <property type="entry name" value="IrrE_HExxH"/>
</dbReference>
<name>A0A7Y9FI83_9CELL</name>
<dbReference type="Gene3D" id="1.10.10.2910">
    <property type="match status" value="1"/>
</dbReference>
<gene>
    <name evidence="3" type="ORF">BKA21_003354</name>
    <name evidence="2" type="ORF">Col01nite_21490</name>
</gene>
<dbReference type="EMBL" id="JACCBK010000001">
    <property type="protein sequence ID" value="NYD87805.1"/>
    <property type="molecule type" value="Genomic_DNA"/>
</dbReference>
<proteinExistence type="predicted"/>
<accession>A0A7Y9FI83</accession>
<dbReference type="Pfam" id="PF06114">
    <property type="entry name" value="Peptidase_M78"/>
    <property type="match status" value="1"/>
</dbReference>
<dbReference type="Proteomes" id="UP000618382">
    <property type="component" value="Unassembled WGS sequence"/>
</dbReference>
<dbReference type="AlphaFoldDB" id="A0A7Y9FI83"/>
<evidence type="ECO:0000259" key="1">
    <source>
        <dbReference type="Pfam" id="PF06114"/>
    </source>
</evidence>
<evidence type="ECO:0000313" key="4">
    <source>
        <dbReference type="Proteomes" id="UP000577956"/>
    </source>
</evidence>
<evidence type="ECO:0000313" key="3">
    <source>
        <dbReference type="EMBL" id="NYD87805.1"/>
    </source>
</evidence>
<reference evidence="2 5" key="2">
    <citation type="submission" date="2021-01" db="EMBL/GenBank/DDBJ databases">
        <title>Whole genome shotgun sequence of Cellulomonas oligotrophica NBRC 109435.</title>
        <authorList>
            <person name="Komaki H."/>
            <person name="Tamura T."/>
        </authorList>
    </citation>
    <scope>NUCLEOTIDE SEQUENCE [LARGE SCALE GENOMIC DNA]</scope>
    <source>
        <strain evidence="2 5">NBRC 109435</strain>
    </source>
</reference>
<reference evidence="3 4" key="1">
    <citation type="submission" date="2020-07" db="EMBL/GenBank/DDBJ databases">
        <title>Sequencing the genomes of 1000 actinobacteria strains.</title>
        <authorList>
            <person name="Klenk H.-P."/>
        </authorList>
    </citation>
    <scope>NUCLEOTIDE SEQUENCE [LARGE SCALE GENOMIC DNA]</scope>
    <source>
        <strain evidence="3 4">DSM 24482</strain>
    </source>
</reference>